<gene>
    <name evidence="2" type="ORF">B9Z65_1188</name>
</gene>
<evidence type="ECO:0000313" key="3">
    <source>
        <dbReference type="Proteomes" id="UP000243723"/>
    </source>
</evidence>
<reference evidence="2 3" key="1">
    <citation type="submission" date="2017-05" db="EMBL/GenBank/DDBJ databases">
        <title>Draft genome sequence of Elsinoe australis.</title>
        <authorList>
            <person name="Cheng Q."/>
        </authorList>
    </citation>
    <scope>NUCLEOTIDE SEQUENCE [LARGE SCALE GENOMIC DNA]</scope>
    <source>
        <strain evidence="2 3">NL1</strain>
    </source>
</reference>
<name>A0A2P7YPV4_9PEZI</name>
<dbReference type="EMBL" id="NHZQ01000404">
    <property type="protein sequence ID" value="PSK37997.1"/>
    <property type="molecule type" value="Genomic_DNA"/>
</dbReference>
<dbReference type="Proteomes" id="UP000243723">
    <property type="component" value="Unassembled WGS sequence"/>
</dbReference>
<organism evidence="2 3">
    <name type="scientific">Elsinoe australis</name>
    <dbReference type="NCBI Taxonomy" id="40998"/>
    <lineage>
        <taxon>Eukaryota</taxon>
        <taxon>Fungi</taxon>
        <taxon>Dikarya</taxon>
        <taxon>Ascomycota</taxon>
        <taxon>Pezizomycotina</taxon>
        <taxon>Dothideomycetes</taxon>
        <taxon>Dothideomycetidae</taxon>
        <taxon>Myriangiales</taxon>
        <taxon>Elsinoaceae</taxon>
        <taxon>Elsinoe</taxon>
    </lineage>
</organism>
<proteinExistence type="predicted"/>
<keyword evidence="3" id="KW-1185">Reference proteome</keyword>
<comment type="caution">
    <text evidence="2">The sequence shown here is derived from an EMBL/GenBank/DDBJ whole genome shotgun (WGS) entry which is preliminary data.</text>
</comment>
<evidence type="ECO:0000313" key="2">
    <source>
        <dbReference type="EMBL" id="PSK37997.1"/>
    </source>
</evidence>
<sequence length="186" mass="20459">MSIPAKAVVGKFAVTSIEIAEAKEVITPEAYEALKNTKTIIESIGALIALYKPDIAEFKDIVELNRPQATAGAGQEATKPGKEGQPQTKVPRTHDKVEPYRTVVFHEIDRSGTYPNKTENERELCEDFRLRERVVHAGSDMEYVVSTLILDGVVIGTEGTQVKFDISGRADFAIRGDNVVRMPDGE</sequence>
<dbReference type="AlphaFoldDB" id="A0A2P7YPV4"/>
<feature type="region of interest" description="Disordered" evidence="1">
    <location>
        <begin position="69"/>
        <end position="92"/>
    </location>
</feature>
<protein>
    <submittedName>
        <fullName evidence="2">Uncharacterized protein</fullName>
    </submittedName>
</protein>
<accession>A0A2P7YPV4</accession>
<evidence type="ECO:0000256" key="1">
    <source>
        <dbReference type="SAM" id="MobiDB-lite"/>
    </source>
</evidence>